<reference evidence="2" key="1">
    <citation type="journal article" date="2016" name="Nat. Biotechnol.">
        <title>Sequencing wild and cultivated cassava and related species reveals extensive interspecific hybridization and genetic diversity.</title>
        <authorList>
            <person name="Bredeson J.V."/>
            <person name="Lyons J.B."/>
            <person name="Prochnik S.E."/>
            <person name="Wu G.A."/>
            <person name="Ha C.M."/>
            <person name="Edsinger-Gonzales E."/>
            <person name="Grimwood J."/>
            <person name="Schmutz J."/>
            <person name="Rabbi I.Y."/>
            <person name="Egesi C."/>
            <person name="Nauluvula P."/>
            <person name="Lebot V."/>
            <person name="Ndunguru J."/>
            <person name="Mkamilo G."/>
            <person name="Bart R.S."/>
            <person name="Setter T.L."/>
            <person name="Gleadow R.M."/>
            <person name="Kulakow P."/>
            <person name="Ferguson M.E."/>
            <person name="Rounsley S."/>
            <person name="Rokhsar D.S."/>
        </authorList>
    </citation>
    <scope>NUCLEOTIDE SEQUENCE [LARGE SCALE GENOMIC DNA]</scope>
    <source>
        <strain evidence="2">cv. AM560-2</strain>
    </source>
</reference>
<keyword evidence="2" id="KW-1185">Reference proteome</keyword>
<comment type="caution">
    <text evidence="1">The sequence shown here is derived from an EMBL/GenBank/DDBJ whole genome shotgun (WGS) entry which is preliminary data.</text>
</comment>
<dbReference type="EMBL" id="CM004395">
    <property type="protein sequence ID" value="KAG8647649.1"/>
    <property type="molecule type" value="Genomic_DNA"/>
</dbReference>
<accession>A0ACB7H6H7</accession>
<proteinExistence type="predicted"/>
<evidence type="ECO:0000313" key="2">
    <source>
        <dbReference type="Proteomes" id="UP000091857"/>
    </source>
</evidence>
<name>A0ACB7H6H7_MANES</name>
<dbReference type="Proteomes" id="UP000091857">
    <property type="component" value="Chromosome 9"/>
</dbReference>
<evidence type="ECO:0000313" key="1">
    <source>
        <dbReference type="EMBL" id="KAG8647649.1"/>
    </source>
</evidence>
<sequence length="80" mass="8987">MFLVGAFNLMGLVVGLSSAELTLVAIIVTFITSWRSKKAKVIEIVDDWEIDFGCHRFSYRELSVASNGFTEREILGKRGF</sequence>
<gene>
    <name evidence="1" type="ORF">MANES_09G094650v8</name>
</gene>
<protein>
    <submittedName>
        <fullName evidence="1">Uncharacterized protein</fullName>
    </submittedName>
</protein>
<organism evidence="1 2">
    <name type="scientific">Manihot esculenta</name>
    <name type="common">Cassava</name>
    <name type="synonym">Jatropha manihot</name>
    <dbReference type="NCBI Taxonomy" id="3983"/>
    <lineage>
        <taxon>Eukaryota</taxon>
        <taxon>Viridiplantae</taxon>
        <taxon>Streptophyta</taxon>
        <taxon>Embryophyta</taxon>
        <taxon>Tracheophyta</taxon>
        <taxon>Spermatophyta</taxon>
        <taxon>Magnoliopsida</taxon>
        <taxon>eudicotyledons</taxon>
        <taxon>Gunneridae</taxon>
        <taxon>Pentapetalae</taxon>
        <taxon>rosids</taxon>
        <taxon>fabids</taxon>
        <taxon>Malpighiales</taxon>
        <taxon>Euphorbiaceae</taxon>
        <taxon>Crotonoideae</taxon>
        <taxon>Manihoteae</taxon>
        <taxon>Manihot</taxon>
    </lineage>
</organism>